<dbReference type="AlphaFoldDB" id="A0A8K0KLU9"/>
<dbReference type="GO" id="GO:0043027">
    <property type="term" value="F:cysteine-type endopeptidase inhibitor activity involved in apoptotic process"/>
    <property type="evidence" value="ECO:0007669"/>
    <property type="project" value="InterPro"/>
</dbReference>
<evidence type="ECO:0000313" key="1">
    <source>
        <dbReference type="EMBL" id="KAG8237706.1"/>
    </source>
</evidence>
<dbReference type="PANTHER" id="PTHR46914">
    <property type="entry name" value="BACULOVIRAL IAP REPEAT-CONTAINING PROTEIN 1"/>
    <property type="match status" value="1"/>
</dbReference>
<dbReference type="Proteomes" id="UP000792457">
    <property type="component" value="Unassembled WGS sequence"/>
</dbReference>
<accession>A0A8K0KLU9</accession>
<dbReference type="GO" id="GO:0043066">
    <property type="term" value="P:negative regulation of apoptotic process"/>
    <property type="evidence" value="ECO:0007669"/>
    <property type="project" value="InterPro"/>
</dbReference>
<dbReference type="Gene3D" id="1.10.1170.10">
    <property type="entry name" value="Inhibitor Of Apoptosis Protein (2mihbC-IAP-1), Chain A"/>
    <property type="match status" value="1"/>
</dbReference>
<evidence type="ECO:0000313" key="2">
    <source>
        <dbReference type="Proteomes" id="UP000792457"/>
    </source>
</evidence>
<dbReference type="InterPro" id="IPR028789">
    <property type="entry name" value="Naip"/>
</dbReference>
<dbReference type="CDD" id="cd00022">
    <property type="entry name" value="BIR"/>
    <property type="match status" value="1"/>
</dbReference>
<dbReference type="SUPFAM" id="SSF57924">
    <property type="entry name" value="Inhibitor of apoptosis (IAP) repeat"/>
    <property type="match status" value="1"/>
</dbReference>
<sequence>MAPTSVNEMNVYKKDRWLTENYHGIGWNDGETDHQDVKYILRLYTKRSVIFDKGREKCLFLSELLSPRVVYDLADLGCPSLKKLKCDDEFDYCWCWCFPKHRVSHYQCSKKNCIMLARWFMTCGKAKLGSSSFRFKSFENFPYTSKIDVYEMVELGFFYSGYGDTVVCHACGVDIGEWSPEVDLRMEHRRANPMCPITKNSTFAA</sequence>
<dbReference type="GO" id="GO:0072557">
    <property type="term" value="C:IPAF inflammasome complex"/>
    <property type="evidence" value="ECO:0007669"/>
    <property type="project" value="TreeGrafter"/>
</dbReference>
<dbReference type="Pfam" id="PF00653">
    <property type="entry name" value="BIR"/>
    <property type="match status" value="1"/>
</dbReference>
<reference evidence="1" key="2">
    <citation type="submission" date="2017-10" db="EMBL/GenBank/DDBJ databases">
        <title>Ladona fulva Genome sequencing and assembly.</title>
        <authorList>
            <person name="Murali S."/>
            <person name="Richards S."/>
            <person name="Bandaranaike D."/>
            <person name="Bellair M."/>
            <person name="Blankenburg K."/>
            <person name="Chao H."/>
            <person name="Dinh H."/>
            <person name="Doddapaneni H."/>
            <person name="Dugan-Rocha S."/>
            <person name="Elkadiri S."/>
            <person name="Gnanaolivu R."/>
            <person name="Hernandez B."/>
            <person name="Skinner E."/>
            <person name="Javaid M."/>
            <person name="Lee S."/>
            <person name="Li M."/>
            <person name="Ming W."/>
            <person name="Munidasa M."/>
            <person name="Muniz J."/>
            <person name="Nguyen L."/>
            <person name="Hughes D."/>
            <person name="Osuji N."/>
            <person name="Pu L.-L."/>
            <person name="Puazo M."/>
            <person name="Qu C."/>
            <person name="Quiroz J."/>
            <person name="Raj R."/>
            <person name="Weissenberger G."/>
            <person name="Xin Y."/>
            <person name="Zou X."/>
            <person name="Han Y."/>
            <person name="Worley K."/>
            <person name="Muzny D."/>
            <person name="Gibbs R."/>
        </authorList>
    </citation>
    <scope>NUCLEOTIDE SEQUENCE</scope>
    <source>
        <strain evidence="1">Sampled in the wild</strain>
    </source>
</reference>
<proteinExistence type="predicted"/>
<dbReference type="GO" id="GO:0016045">
    <property type="term" value="P:detection of bacterium"/>
    <property type="evidence" value="ECO:0007669"/>
    <property type="project" value="TreeGrafter"/>
</dbReference>
<dbReference type="GO" id="GO:0005524">
    <property type="term" value="F:ATP binding"/>
    <property type="evidence" value="ECO:0007669"/>
    <property type="project" value="TreeGrafter"/>
</dbReference>
<dbReference type="SMART" id="SM00238">
    <property type="entry name" value="BIR"/>
    <property type="match status" value="1"/>
</dbReference>
<dbReference type="PROSITE" id="PS50143">
    <property type="entry name" value="BIR_REPEAT_2"/>
    <property type="match status" value="1"/>
</dbReference>
<keyword evidence="2" id="KW-1185">Reference proteome</keyword>
<dbReference type="OrthoDB" id="4034597at2759"/>
<organism evidence="1 2">
    <name type="scientific">Ladona fulva</name>
    <name type="common">Scarce chaser dragonfly</name>
    <name type="synonym">Libellula fulva</name>
    <dbReference type="NCBI Taxonomy" id="123851"/>
    <lineage>
        <taxon>Eukaryota</taxon>
        <taxon>Metazoa</taxon>
        <taxon>Ecdysozoa</taxon>
        <taxon>Arthropoda</taxon>
        <taxon>Hexapoda</taxon>
        <taxon>Insecta</taxon>
        <taxon>Pterygota</taxon>
        <taxon>Palaeoptera</taxon>
        <taxon>Odonata</taxon>
        <taxon>Epiprocta</taxon>
        <taxon>Anisoptera</taxon>
        <taxon>Libelluloidea</taxon>
        <taxon>Libellulidae</taxon>
        <taxon>Ladona</taxon>
    </lineage>
</organism>
<dbReference type="PANTHER" id="PTHR46914:SF1">
    <property type="entry name" value="BACULOVIRAL IAP REPEAT-CONTAINING PROTEIN 1"/>
    <property type="match status" value="1"/>
</dbReference>
<comment type="caution">
    <text evidence="1">The sequence shown here is derived from an EMBL/GenBank/DDBJ whole genome shotgun (WGS) entry which is preliminary data.</text>
</comment>
<protein>
    <submittedName>
        <fullName evidence="1">Uncharacterized protein</fullName>
    </submittedName>
</protein>
<dbReference type="InterPro" id="IPR001370">
    <property type="entry name" value="BIR_rpt"/>
</dbReference>
<name>A0A8K0KLU9_LADFU</name>
<dbReference type="GO" id="GO:0042742">
    <property type="term" value="P:defense response to bacterium"/>
    <property type="evidence" value="ECO:0007669"/>
    <property type="project" value="TreeGrafter"/>
</dbReference>
<reference evidence="1" key="1">
    <citation type="submission" date="2013-04" db="EMBL/GenBank/DDBJ databases">
        <authorList>
            <person name="Qu J."/>
            <person name="Murali S.C."/>
            <person name="Bandaranaike D."/>
            <person name="Bellair M."/>
            <person name="Blankenburg K."/>
            <person name="Chao H."/>
            <person name="Dinh H."/>
            <person name="Doddapaneni H."/>
            <person name="Downs B."/>
            <person name="Dugan-Rocha S."/>
            <person name="Elkadiri S."/>
            <person name="Gnanaolivu R.D."/>
            <person name="Hernandez B."/>
            <person name="Javaid M."/>
            <person name="Jayaseelan J.C."/>
            <person name="Lee S."/>
            <person name="Li M."/>
            <person name="Ming W."/>
            <person name="Munidasa M."/>
            <person name="Muniz J."/>
            <person name="Nguyen L."/>
            <person name="Ongeri F."/>
            <person name="Osuji N."/>
            <person name="Pu L.-L."/>
            <person name="Puazo M."/>
            <person name="Qu C."/>
            <person name="Quiroz J."/>
            <person name="Raj R."/>
            <person name="Weissenberger G."/>
            <person name="Xin Y."/>
            <person name="Zou X."/>
            <person name="Han Y."/>
            <person name="Richards S."/>
            <person name="Worley K."/>
            <person name="Muzny D."/>
            <person name="Gibbs R."/>
        </authorList>
    </citation>
    <scope>NUCLEOTIDE SEQUENCE</scope>
    <source>
        <strain evidence="1">Sampled in the wild</strain>
    </source>
</reference>
<dbReference type="EMBL" id="KZ309212">
    <property type="protein sequence ID" value="KAG8237706.1"/>
    <property type="molecule type" value="Genomic_DNA"/>
</dbReference>
<gene>
    <name evidence="1" type="ORF">J437_LFUL017660</name>
</gene>